<proteinExistence type="predicted"/>
<dbReference type="Proteomes" id="UP000253831">
    <property type="component" value="Unassembled WGS sequence"/>
</dbReference>
<dbReference type="AlphaFoldDB" id="A0A369XUR9"/>
<dbReference type="Gene3D" id="3.40.50.450">
    <property type="match status" value="1"/>
</dbReference>
<gene>
    <name evidence="1" type="ORF">DVS81_01875</name>
</gene>
<name>A0A369XUR9_9PROT</name>
<dbReference type="EMBL" id="QPGA01000001">
    <property type="protein sequence ID" value="RDE52522.1"/>
    <property type="molecule type" value="Genomic_DNA"/>
</dbReference>
<protein>
    <submittedName>
        <fullName evidence="1">Uncharacterized protein</fullName>
    </submittedName>
</protein>
<sequence>MAEASLKHPLPRPREQADLLVRWLAQNVPGPGETVWVEFSTHGSIIGAKSKAGFGLVLDHLFSAGLVTGNQPKAFQGGDQAYATLTFEGWEHYEHLRQGGAVYRKAFMAMKFGDENLSIVLEKVFKPSARRAGFDLVKLDDVPKAGLIDDRLRVEIQVSDFVVADLTHDNLGAYWEAGYAEGLGKPVIYTCEKSKFATAKTHFDTNHHLTILWDFAAPEAAGNELVATIRATLPHLASLVDGNA</sequence>
<dbReference type="SUPFAM" id="SSF52309">
    <property type="entry name" value="N-(deoxy)ribosyltransferase-like"/>
    <property type="match status" value="1"/>
</dbReference>
<reference evidence="1 2" key="1">
    <citation type="submission" date="2018-05" db="EMBL/GenBank/DDBJ databases">
        <title>Integrated omic analyses show evidence that a Ca. Accumulibacter phosphatis strain performs denitrification under micro-aerobic conditions.</title>
        <authorList>
            <person name="Camejo P.Y."/>
            <person name="Katherine M.D."/>
            <person name="Daniel N.R."/>
        </authorList>
    </citation>
    <scope>NUCLEOTIDE SEQUENCE [LARGE SCALE GENOMIC DNA]</scope>
    <source>
        <strain evidence="1">UW-LDO-IC</strain>
    </source>
</reference>
<organism evidence="1 2">
    <name type="scientific">Candidatus Accumulibacter meliphilus</name>
    <dbReference type="NCBI Taxonomy" id="2211374"/>
    <lineage>
        <taxon>Bacteria</taxon>
        <taxon>Pseudomonadati</taxon>
        <taxon>Pseudomonadota</taxon>
        <taxon>Betaproteobacteria</taxon>
        <taxon>Candidatus Accumulibacter</taxon>
    </lineage>
</organism>
<comment type="caution">
    <text evidence="1">The sequence shown here is derived from an EMBL/GenBank/DDBJ whole genome shotgun (WGS) entry which is preliminary data.</text>
</comment>
<evidence type="ECO:0000313" key="1">
    <source>
        <dbReference type="EMBL" id="RDE52522.1"/>
    </source>
</evidence>
<accession>A0A369XUR9</accession>
<evidence type="ECO:0000313" key="2">
    <source>
        <dbReference type="Proteomes" id="UP000253831"/>
    </source>
</evidence>